<accession>A0A2N3KZQ6</accession>
<dbReference type="EMBL" id="NWTK01000001">
    <property type="protein sequence ID" value="PKR56054.1"/>
    <property type="molecule type" value="Genomic_DNA"/>
</dbReference>
<dbReference type="AlphaFoldDB" id="A0A2N3KZQ6"/>
<dbReference type="InterPro" id="IPR039060">
    <property type="entry name" value="Antitox_HigA"/>
</dbReference>
<dbReference type="GO" id="GO:0001046">
    <property type="term" value="F:core promoter sequence-specific DNA binding"/>
    <property type="evidence" value="ECO:0007669"/>
    <property type="project" value="TreeGrafter"/>
</dbReference>
<protein>
    <submittedName>
        <fullName evidence="1">Transcriptional regulator</fullName>
    </submittedName>
</protein>
<proteinExistence type="predicted"/>
<comment type="caution">
    <text evidence="1">The sequence shown here is derived from an EMBL/GenBank/DDBJ whole genome shotgun (WGS) entry which is preliminary data.</text>
</comment>
<dbReference type="RefSeq" id="WP_101264042.1">
    <property type="nucleotide sequence ID" value="NZ_NWTK01000001.1"/>
</dbReference>
<name>A0A2N3KZQ6_9PROT</name>
<dbReference type="OrthoDB" id="9796786at2"/>
<reference evidence="1 2" key="1">
    <citation type="submission" date="2017-09" db="EMBL/GenBank/DDBJ databases">
        <title>Biodiversity and function of Thalassospira species in the particle-attached aromatic-hydrocarbon-degrading consortia from the surface seawater of the South China Sea.</title>
        <authorList>
            <person name="Dong C."/>
            <person name="Liu R."/>
            <person name="Shao Z."/>
        </authorList>
    </citation>
    <scope>NUCLEOTIDE SEQUENCE [LARGE SCALE GENOMIC DNA]</scope>
    <source>
        <strain evidence="1 2">CSC1P2</strain>
    </source>
</reference>
<dbReference type="Proteomes" id="UP000233597">
    <property type="component" value="Unassembled WGS sequence"/>
</dbReference>
<sequence>MPNIKPIHTEADYEDALELMGELWDANEGTEAHDQLELLGILVDRYEEQRFPIAAPDPVAAVLFYMEQNGLERAELGRVLGSRSRASEFINRKAGLSLKQIRILHANWNIPADILIQPVEQTA</sequence>
<gene>
    <name evidence="1" type="ORF">COO20_02260</name>
</gene>
<dbReference type="PANTHER" id="PTHR40455">
    <property type="entry name" value="ANTITOXIN HIGA"/>
    <property type="match status" value="1"/>
</dbReference>
<organism evidence="1 2">
    <name type="scientific">Thalassospira marina</name>
    <dbReference type="NCBI Taxonomy" id="2048283"/>
    <lineage>
        <taxon>Bacteria</taxon>
        <taxon>Pseudomonadati</taxon>
        <taxon>Pseudomonadota</taxon>
        <taxon>Alphaproteobacteria</taxon>
        <taxon>Rhodospirillales</taxon>
        <taxon>Thalassospiraceae</taxon>
        <taxon>Thalassospira</taxon>
    </lineage>
</organism>
<evidence type="ECO:0000313" key="1">
    <source>
        <dbReference type="EMBL" id="PKR56054.1"/>
    </source>
</evidence>
<dbReference type="PANTHER" id="PTHR40455:SF1">
    <property type="entry name" value="ANTITOXIN HIGA"/>
    <property type="match status" value="1"/>
</dbReference>
<dbReference type="GO" id="GO:0006355">
    <property type="term" value="P:regulation of DNA-templated transcription"/>
    <property type="evidence" value="ECO:0007669"/>
    <property type="project" value="InterPro"/>
</dbReference>
<evidence type="ECO:0000313" key="2">
    <source>
        <dbReference type="Proteomes" id="UP000233597"/>
    </source>
</evidence>